<accession>A0A8M8VB53</accession>
<dbReference type="AlphaFoldDB" id="A0A8M8VB53"/>
<proteinExistence type="predicted"/>
<dbReference type="KEGG" id="sind:110012928"/>
<dbReference type="Proteomes" id="UP000504604">
    <property type="component" value="Linkage group LG11"/>
</dbReference>
<name>A0A8M8VB53_SESIN</name>
<protein>
    <submittedName>
        <fullName evidence="2">Uncharacterized protein LOC110012928</fullName>
    </submittedName>
</protein>
<keyword evidence="1" id="KW-1185">Reference proteome</keyword>
<dbReference type="GeneID" id="110012928"/>
<dbReference type="SUPFAM" id="SSF56219">
    <property type="entry name" value="DNase I-like"/>
    <property type="match status" value="1"/>
</dbReference>
<gene>
    <name evidence="2" type="primary">LOC110012928</name>
</gene>
<reference evidence="2" key="1">
    <citation type="submission" date="2025-08" db="UniProtKB">
        <authorList>
            <consortium name="RefSeq"/>
        </authorList>
    </citation>
    <scope>IDENTIFICATION</scope>
</reference>
<sequence>MGDFNCVKSPEEKQLAIAPTWYELKDFMDCCAVLRLLDVPTTGCYYTWYSNNESNPVWCKLDRVFYNNEWLEVGLHCGAQFNPPGCLSDHSPGAPKAFNTQHYSHISTRAKEADLAMQDAQNQLESNPRDVMFRESLGGLRRKAVFLAEAERHFFYQKAKIHYLKEGD</sequence>
<dbReference type="RefSeq" id="XP_020553720.1">
    <property type="nucleotide sequence ID" value="XM_020698061.1"/>
</dbReference>
<dbReference type="Gene3D" id="3.60.10.10">
    <property type="entry name" value="Endonuclease/exonuclease/phosphatase"/>
    <property type="match status" value="1"/>
</dbReference>
<dbReference type="PANTHER" id="PTHR33710">
    <property type="entry name" value="BNAC02G09200D PROTEIN"/>
    <property type="match status" value="1"/>
</dbReference>
<dbReference type="OrthoDB" id="1930966at2759"/>
<evidence type="ECO:0000313" key="1">
    <source>
        <dbReference type="Proteomes" id="UP000504604"/>
    </source>
</evidence>
<organism evidence="1 2">
    <name type="scientific">Sesamum indicum</name>
    <name type="common">Oriental sesame</name>
    <name type="synonym">Sesamum orientale</name>
    <dbReference type="NCBI Taxonomy" id="4182"/>
    <lineage>
        <taxon>Eukaryota</taxon>
        <taxon>Viridiplantae</taxon>
        <taxon>Streptophyta</taxon>
        <taxon>Embryophyta</taxon>
        <taxon>Tracheophyta</taxon>
        <taxon>Spermatophyta</taxon>
        <taxon>Magnoliopsida</taxon>
        <taxon>eudicotyledons</taxon>
        <taxon>Gunneridae</taxon>
        <taxon>Pentapetalae</taxon>
        <taxon>asterids</taxon>
        <taxon>lamiids</taxon>
        <taxon>Lamiales</taxon>
        <taxon>Pedaliaceae</taxon>
        <taxon>Sesamum</taxon>
    </lineage>
</organism>
<evidence type="ECO:0000313" key="2">
    <source>
        <dbReference type="RefSeq" id="XP_020553720.1"/>
    </source>
</evidence>
<dbReference type="PANTHER" id="PTHR33710:SF78">
    <property type="entry name" value="ENDONUCLEASE_EXONUCLEASE_PHOSPHATASE DOMAIN-CONTAINING PROTEIN"/>
    <property type="match status" value="1"/>
</dbReference>
<dbReference type="InterPro" id="IPR036691">
    <property type="entry name" value="Endo/exonu/phosph_ase_sf"/>
</dbReference>